<comment type="caution">
    <text evidence="6">The sequence shown here is derived from an EMBL/GenBank/DDBJ whole genome shotgun (WGS) entry which is preliminary data.</text>
</comment>
<keyword evidence="3" id="KW-0274">FAD</keyword>
<dbReference type="PRINTS" id="PR00368">
    <property type="entry name" value="FADPNR"/>
</dbReference>
<dbReference type="Gene3D" id="3.50.50.100">
    <property type="match status" value="1"/>
</dbReference>
<dbReference type="PANTHER" id="PTHR43735">
    <property type="entry name" value="APOPTOSIS-INDUCING FACTOR 1"/>
    <property type="match status" value="1"/>
</dbReference>
<keyword evidence="4" id="KW-0560">Oxidoreductase</keyword>
<dbReference type="InterPro" id="IPR023753">
    <property type="entry name" value="FAD/NAD-binding_dom"/>
</dbReference>
<evidence type="ECO:0000313" key="7">
    <source>
        <dbReference type="Proteomes" id="UP000030854"/>
    </source>
</evidence>
<dbReference type="SUPFAM" id="SSF51905">
    <property type="entry name" value="FAD/NAD(P)-binding domain"/>
    <property type="match status" value="2"/>
</dbReference>
<comment type="similarity">
    <text evidence="1">Belongs to the FAD-dependent oxidoreductase family.</text>
</comment>
<dbReference type="HOGENOM" id="CLU_019845_6_2_1"/>
<dbReference type="PANTHER" id="PTHR43735:SF3">
    <property type="entry name" value="FERROPTOSIS SUPPRESSOR PROTEIN 1"/>
    <property type="match status" value="1"/>
</dbReference>
<feature type="domain" description="FAD/NAD(P)-binding" evidence="5">
    <location>
        <begin position="15"/>
        <end position="303"/>
    </location>
</feature>
<evidence type="ECO:0000256" key="2">
    <source>
        <dbReference type="ARBA" id="ARBA00022630"/>
    </source>
</evidence>
<protein>
    <submittedName>
        <fullName evidence="6">Putative amid-like mitochondrial oxidoreductase</fullName>
    </submittedName>
</protein>
<keyword evidence="2" id="KW-0285">Flavoprotein</keyword>
<dbReference type="GO" id="GO:0004174">
    <property type="term" value="F:electron-transferring-flavoprotein dehydrogenase activity"/>
    <property type="evidence" value="ECO:0007669"/>
    <property type="project" value="TreeGrafter"/>
</dbReference>
<proteinExistence type="inferred from homology"/>
<dbReference type="AlphaFoldDB" id="A0A0B1P971"/>
<organism evidence="6 7">
    <name type="scientific">Uncinula necator</name>
    <name type="common">Grape powdery mildew</name>
    <dbReference type="NCBI Taxonomy" id="52586"/>
    <lineage>
        <taxon>Eukaryota</taxon>
        <taxon>Fungi</taxon>
        <taxon>Dikarya</taxon>
        <taxon>Ascomycota</taxon>
        <taxon>Pezizomycotina</taxon>
        <taxon>Leotiomycetes</taxon>
        <taxon>Erysiphales</taxon>
        <taxon>Erysiphaceae</taxon>
        <taxon>Erysiphe</taxon>
    </lineage>
</organism>
<accession>A0A0B1P971</accession>
<gene>
    <name evidence="6" type="ORF">EV44_g0471</name>
</gene>
<evidence type="ECO:0000313" key="6">
    <source>
        <dbReference type="EMBL" id="KHJ33209.1"/>
    </source>
</evidence>
<dbReference type="InterPro" id="IPR036188">
    <property type="entry name" value="FAD/NAD-bd_sf"/>
</dbReference>
<evidence type="ECO:0000256" key="1">
    <source>
        <dbReference type="ARBA" id="ARBA00006442"/>
    </source>
</evidence>
<dbReference type="Proteomes" id="UP000030854">
    <property type="component" value="Unassembled WGS sequence"/>
</dbReference>
<sequence>MAKTILILGASYVGIGVTHGILKHALKNNQLDYNVVLVSSTTHHYWNMASVRAIVPGQFSDEKLFASIPEGLQKYGDIVEFVLGLATQLDTSTKTVTIKTDKGERQQQYDILIIATGSRAKGKEISPWYTSPSGYEATKEILHDFQDKVRNSKTIAIGGGGPTGVETAGELGYEYGLQKEISLITAGSKLLTSGTSGMASAADHELKKLHVNIIYGTKVTDVKPTSNGQTELLLSDGTTKTVDLYLPTLGSMPNTDFVPEAYLNESKYLMVDNFFRVKNASDIWAAGDVTDLEPPQYVYAEKQISALIHNLTMFINGKDPVAYKPGPLIMGVTLGRCKATGRLGPFPLPGIAIWFAKGRTLGTQDLQPLVSGRKF</sequence>
<evidence type="ECO:0000259" key="5">
    <source>
        <dbReference type="Pfam" id="PF07992"/>
    </source>
</evidence>
<dbReference type="OMA" id="MAVTHQL"/>
<reference evidence="6 7" key="1">
    <citation type="journal article" date="2014" name="BMC Genomics">
        <title>Adaptive genomic structural variation in the grape powdery mildew pathogen, Erysiphe necator.</title>
        <authorList>
            <person name="Jones L."/>
            <person name="Riaz S."/>
            <person name="Morales-Cruz A."/>
            <person name="Amrine K.C."/>
            <person name="McGuire B."/>
            <person name="Gubler W.D."/>
            <person name="Walker M.A."/>
            <person name="Cantu D."/>
        </authorList>
    </citation>
    <scope>NUCLEOTIDE SEQUENCE [LARGE SCALE GENOMIC DNA]</scope>
    <source>
        <strain evidence="7">c</strain>
    </source>
</reference>
<evidence type="ECO:0000256" key="4">
    <source>
        <dbReference type="ARBA" id="ARBA00023002"/>
    </source>
</evidence>
<dbReference type="GO" id="GO:0005737">
    <property type="term" value="C:cytoplasm"/>
    <property type="evidence" value="ECO:0007669"/>
    <property type="project" value="TreeGrafter"/>
</dbReference>
<dbReference type="Pfam" id="PF07992">
    <property type="entry name" value="Pyr_redox_2"/>
    <property type="match status" value="1"/>
</dbReference>
<keyword evidence="7" id="KW-1185">Reference proteome</keyword>
<name>A0A0B1P971_UNCNE</name>
<evidence type="ECO:0000256" key="3">
    <source>
        <dbReference type="ARBA" id="ARBA00022827"/>
    </source>
</evidence>
<dbReference type="STRING" id="52586.A0A0B1P971"/>
<dbReference type="GO" id="GO:0050660">
    <property type="term" value="F:flavin adenine dinucleotide binding"/>
    <property type="evidence" value="ECO:0007669"/>
    <property type="project" value="TreeGrafter"/>
</dbReference>
<dbReference type="PRINTS" id="PR00469">
    <property type="entry name" value="PNDRDTASEII"/>
</dbReference>
<dbReference type="OrthoDB" id="202203at2759"/>
<dbReference type="EMBL" id="JNVN01001566">
    <property type="protein sequence ID" value="KHJ33209.1"/>
    <property type="molecule type" value="Genomic_DNA"/>
</dbReference>